<dbReference type="EMBL" id="HBGE01112095">
    <property type="protein sequence ID" value="CAD9190053.1"/>
    <property type="molecule type" value="Transcribed_RNA"/>
</dbReference>
<gene>
    <name evidence="2" type="ORF">ACAT0790_LOCUS66827</name>
</gene>
<reference evidence="2" key="1">
    <citation type="submission" date="2021-01" db="EMBL/GenBank/DDBJ databases">
        <authorList>
            <person name="Corre E."/>
            <person name="Pelletier E."/>
            <person name="Niang G."/>
            <person name="Scheremetjew M."/>
            <person name="Finn R."/>
            <person name="Kale V."/>
            <person name="Holt S."/>
            <person name="Cochrane G."/>
            <person name="Meng A."/>
            <person name="Brown T."/>
            <person name="Cohen L."/>
        </authorList>
    </citation>
    <scope>NUCLEOTIDE SEQUENCE</scope>
    <source>
        <strain evidence="2">OF101</strain>
    </source>
</reference>
<evidence type="ECO:0000256" key="1">
    <source>
        <dbReference type="SAM" id="Phobius"/>
    </source>
</evidence>
<keyword evidence="1" id="KW-0472">Membrane</keyword>
<dbReference type="AlphaFoldDB" id="A0A7S1SBJ7"/>
<evidence type="ECO:0000313" key="2">
    <source>
        <dbReference type="EMBL" id="CAD9190053.1"/>
    </source>
</evidence>
<keyword evidence="1" id="KW-0812">Transmembrane</keyword>
<feature type="transmembrane region" description="Helical" evidence="1">
    <location>
        <begin position="32"/>
        <end position="57"/>
    </location>
</feature>
<dbReference type="PANTHER" id="PTHR34370">
    <property type="entry name" value="OS04G0600100 PROTEIN"/>
    <property type="match status" value="1"/>
</dbReference>
<proteinExistence type="predicted"/>
<accession>A0A7S1SBJ7</accession>
<sequence length="164" mass="16905">MAPNGAAEDDDGKAKEHGLVAKVVGVVRRKAAAMGASAFVAYLLIDIVVYAFALVAAREAFLRSTGKEPWADIRGFLLVLGGIWASNNATRPLRLAGAAAGAPLVERALAFLEGLLPGAARSKTLPGGVTLATPLAAGLLLGLWGVMVLAIVASYYLLLLRRAG</sequence>
<organism evidence="2">
    <name type="scientific">Alexandrium catenella</name>
    <name type="common">Red tide dinoflagellate</name>
    <name type="synonym">Gonyaulax catenella</name>
    <dbReference type="NCBI Taxonomy" id="2925"/>
    <lineage>
        <taxon>Eukaryota</taxon>
        <taxon>Sar</taxon>
        <taxon>Alveolata</taxon>
        <taxon>Dinophyceae</taxon>
        <taxon>Gonyaulacales</taxon>
        <taxon>Pyrocystaceae</taxon>
        <taxon>Alexandrium</taxon>
    </lineage>
</organism>
<protein>
    <submittedName>
        <fullName evidence="2">Uncharacterized protein</fullName>
    </submittedName>
</protein>
<keyword evidence="1" id="KW-1133">Transmembrane helix</keyword>
<feature type="transmembrane region" description="Helical" evidence="1">
    <location>
        <begin position="135"/>
        <end position="158"/>
    </location>
</feature>
<dbReference type="PANTHER" id="PTHR34370:SF1">
    <property type="entry name" value="OS04G0600100 PROTEIN"/>
    <property type="match status" value="1"/>
</dbReference>
<name>A0A7S1SBJ7_ALECA</name>